<dbReference type="GO" id="GO:0006032">
    <property type="term" value="P:chitin catabolic process"/>
    <property type="evidence" value="ECO:0007669"/>
    <property type="project" value="UniProtKB-ARBA"/>
</dbReference>
<keyword evidence="3 11" id="KW-0732">Signal</keyword>
<evidence type="ECO:0000259" key="12">
    <source>
        <dbReference type="PROSITE" id="PS51910"/>
    </source>
</evidence>
<dbReference type="InterPro" id="IPR001223">
    <property type="entry name" value="Glyco_hydro18_cat"/>
</dbReference>
<dbReference type="EMBL" id="AHAT01000090">
    <property type="status" value="NOT_ANNOTATED_CDS"/>
    <property type="molecule type" value="Genomic_DNA"/>
</dbReference>
<keyword evidence="14" id="KW-1185">Reference proteome</keyword>
<dbReference type="CDD" id="cd02875">
    <property type="entry name" value="GH18_chitobiase"/>
    <property type="match status" value="1"/>
</dbReference>
<dbReference type="Gene3D" id="3.10.50.10">
    <property type="match status" value="1"/>
</dbReference>
<proteinExistence type="inferred from homology"/>
<dbReference type="GO" id="GO:0005764">
    <property type="term" value="C:lysosome"/>
    <property type="evidence" value="ECO:0007669"/>
    <property type="project" value="UniProtKB-SubCell"/>
</dbReference>
<evidence type="ECO:0000256" key="10">
    <source>
        <dbReference type="RuleBase" id="RU004453"/>
    </source>
</evidence>
<dbReference type="GO" id="GO:0008061">
    <property type="term" value="F:chitin binding"/>
    <property type="evidence" value="ECO:0007669"/>
    <property type="project" value="InterPro"/>
</dbReference>
<dbReference type="GeneTree" id="ENSGT00390000012891"/>
<dbReference type="PANTHER" id="PTHR46290:SF1">
    <property type="entry name" value="DI-N-ACETYLCHITOBIASE"/>
    <property type="match status" value="1"/>
</dbReference>
<dbReference type="GO" id="GO:0004568">
    <property type="term" value="F:chitinase activity"/>
    <property type="evidence" value="ECO:0007669"/>
    <property type="project" value="UniProtKB-ARBA"/>
</dbReference>
<dbReference type="eggNOG" id="KOG2806">
    <property type="taxonomic scope" value="Eukaryota"/>
</dbReference>
<dbReference type="CTD" id="1486"/>
<evidence type="ECO:0000256" key="3">
    <source>
        <dbReference type="ARBA" id="ARBA00022729"/>
    </source>
</evidence>
<keyword evidence="4" id="KW-0378">Hydrolase</keyword>
<evidence type="ECO:0000256" key="1">
    <source>
        <dbReference type="ARBA" id="ARBA00004371"/>
    </source>
</evidence>
<comment type="function">
    <text evidence="8">Involved in the degradation of asparagine-linked glycoproteins. Hydrolyze of N-acetyl-beta-D-glucosamine (1-4)N-acetylglucosamine chitobiose core from the reducing end of the bond, it requires prior cleavage by glycosylasparaginase.</text>
</comment>
<dbReference type="OrthoDB" id="73875at2759"/>
<dbReference type="PROSITE" id="PS01095">
    <property type="entry name" value="GH18_1"/>
    <property type="match status" value="1"/>
</dbReference>
<comment type="similarity">
    <text evidence="2 10">Belongs to the glycosyl hydrolase 18 family.</text>
</comment>
<dbReference type="Bgee" id="ENSLOCG00000010081">
    <property type="expression patterns" value="Expressed in intestine and 13 other cell types or tissues"/>
</dbReference>
<dbReference type="HOGENOM" id="CLU_061189_1_0_1"/>
<reference evidence="13" key="2">
    <citation type="submission" date="2025-08" db="UniProtKB">
        <authorList>
            <consortium name="Ensembl"/>
        </authorList>
    </citation>
    <scope>IDENTIFICATION</scope>
</reference>
<dbReference type="InterPro" id="IPR047898">
    <property type="entry name" value="DIAC_cat"/>
</dbReference>
<evidence type="ECO:0000256" key="11">
    <source>
        <dbReference type="SAM" id="SignalP"/>
    </source>
</evidence>
<name>W5MVC4_LEPOC</name>
<dbReference type="Proteomes" id="UP000018468">
    <property type="component" value="Linkage group LG10"/>
</dbReference>
<dbReference type="GO" id="GO:0009313">
    <property type="term" value="P:oligosaccharide catabolic process"/>
    <property type="evidence" value="ECO:0000318"/>
    <property type="project" value="GO_Central"/>
</dbReference>
<reference evidence="14" key="1">
    <citation type="submission" date="2011-12" db="EMBL/GenBank/DDBJ databases">
        <title>The Draft Genome of Lepisosteus oculatus.</title>
        <authorList>
            <consortium name="The Broad Institute Genome Assembly &amp; Analysis Group"/>
            <consortium name="Computational R&amp;D Group"/>
            <consortium name="and Sequencing Platform"/>
            <person name="Di Palma F."/>
            <person name="Alfoldi J."/>
            <person name="Johnson J."/>
            <person name="Berlin A."/>
            <person name="Gnerre S."/>
            <person name="Jaffe D."/>
            <person name="MacCallum I."/>
            <person name="Young S."/>
            <person name="Walker B.J."/>
            <person name="Lander E.S."/>
            <person name="Lindblad-Toh K."/>
        </authorList>
    </citation>
    <scope>NUCLEOTIDE SEQUENCE [LARGE SCALE GENOMIC DNA]</scope>
</reference>
<dbReference type="STRING" id="7918.ENSLOCP00000012333"/>
<keyword evidence="6" id="KW-0458">Lysosome</keyword>
<evidence type="ECO:0000256" key="2">
    <source>
        <dbReference type="ARBA" id="ARBA00009336"/>
    </source>
</evidence>
<dbReference type="InParanoid" id="W5MVC4"/>
<evidence type="ECO:0000256" key="9">
    <source>
        <dbReference type="ARBA" id="ARBA00074174"/>
    </source>
</evidence>
<dbReference type="InterPro" id="IPR051887">
    <property type="entry name" value="GH18_Domain-Containing"/>
</dbReference>
<dbReference type="KEGG" id="loc:102695407"/>
<dbReference type="PROSITE" id="PS51910">
    <property type="entry name" value="GH18_2"/>
    <property type="match status" value="1"/>
</dbReference>
<evidence type="ECO:0000256" key="4">
    <source>
        <dbReference type="ARBA" id="ARBA00022801"/>
    </source>
</evidence>
<dbReference type="InterPro" id="IPR017853">
    <property type="entry name" value="GH"/>
</dbReference>
<dbReference type="SMART" id="SM00636">
    <property type="entry name" value="Glyco_18"/>
    <property type="match status" value="1"/>
</dbReference>
<evidence type="ECO:0000256" key="8">
    <source>
        <dbReference type="ARBA" id="ARBA00055477"/>
    </source>
</evidence>
<feature type="domain" description="GH18" evidence="12">
    <location>
        <begin position="1"/>
        <end position="361"/>
    </location>
</feature>
<dbReference type="FunFam" id="3.10.50.10:FF:000006">
    <property type="entry name" value="Chitobiase, di-N-acetyl"/>
    <property type="match status" value="1"/>
</dbReference>
<feature type="signal peptide" evidence="11">
    <location>
        <begin position="1"/>
        <end position="21"/>
    </location>
</feature>
<dbReference type="AlphaFoldDB" id="W5MVC4"/>
<dbReference type="FunFam" id="3.20.20.80:FF:000250">
    <property type="entry name" value="Probable di-N-acetylchitobiase 1"/>
    <property type="match status" value="1"/>
</dbReference>
<dbReference type="Pfam" id="PF00704">
    <property type="entry name" value="Glyco_hydro_18"/>
    <property type="match status" value="1"/>
</dbReference>
<dbReference type="GeneID" id="102695407"/>
<evidence type="ECO:0000256" key="5">
    <source>
        <dbReference type="ARBA" id="ARBA00023180"/>
    </source>
</evidence>
<sequence length="376" mass="42503">MSGAVWFLLILTAHCLSLVRSDSVCPCETRDLCKQITDVKEFEVYVFDVGGKTWKSYDWSKVTTVAAFGKFDPELMCYAHSKGARLVLKGDVPLSDIVDPSNRTAWILEKVTLAKKQFMDGINIDIEQEVEEASPEYYALTALVRETTEAFHREIPGSQVSFDVAWSPKCIDKRCYDYVAIAEVSDLVFVMSYDEQSQIWGDCIAKANAPLNQTLTAYDDYITLKIDPKKLVMGVPWYGYDYTCVELSQEGICTIRKVPFRGAPCSDAAGRQVPYKIMMKQINGSISGRMWDEVQHAPYYNYKDDQGQIHQVWYDDPESISQKAAYVRERGLRGIGMWNGNLLDYGSNPVARQQTRAMWSALKPAAQRLRSTASAD</sequence>
<organism evidence="13 14">
    <name type="scientific">Lepisosteus oculatus</name>
    <name type="common">Spotted gar</name>
    <dbReference type="NCBI Taxonomy" id="7918"/>
    <lineage>
        <taxon>Eukaryota</taxon>
        <taxon>Metazoa</taxon>
        <taxon>Chordata</taxon>
        <taxon>Craniata</taxon>
        <taxon>Vertebrata</taxon>
        <taxon>Euteleostomi</taxon>
        <taxon>Actinopterygii</taxon>
        <taxon>Neopterygii</taxon>
        <taxon>Holostei</taxon>
        <taxon>Semionotiformes</taxon>
        <taxon>Lepisosteidae</taxon>
        <taxon>Lepisosteus</taxon>
    </lineage>
</organism>
<protein>
    <recommendedName>
        <fullName evidence="9">Di-N-acetylchitobiase</fullName>
    </recommendedName>
</protein>
<comment type="subcellular location">
    <subcellularLocation>
        <location evidence="1">Lysosome</location>
    </subcellularLocation>
</comment>
<feature type="chain" id="PRO_5004866621" description="Di-N-acetylchitobiase" evidence="11">
    <location>
        <begin position="22"/>
        <end position="376"/>
    </location>
</feature>
<dbReference type="Gene3D" id="3.20.20.80">
    <property type="entry name" value="Glycosidases"/>
    <property type="match status" value="1"/>
</dbReference>
<accession>W5MVC4</accession>
<reference evidence="13" key="3">
    <citation type="submission" date="2025-09" db="UniProtKB">
        <authorList>
            <consortium name="Ensembl"/>
        </authorList>
    </citation>
    <scope>IDENTIFICATION</scope>
</reference>
<evidence type="ECO:0000256" key="7">
    <source>
        <dbReference type="ARBA" id="ARBA00023295"/>
    </source>
</evidence>
<evidence type="ECO:0000256" key="6">
    <source>
        <dbReference type="ARBA" id="ARBA00023228"/>
    </source>
</evidence>
<keyword evidence="7" id="KW-0326">Glycosidase</keyword>
<dbReference type="OMA" id="KWIMKQV"/>
<evidence type="ECO:0000313" key="14">
    <source>
        <dbReference type="Proteomes" id="UP000018468"/>
    </source>
</evidence>
<dbReference type="Ensembl" id="ENSLOCT00000012354.1">
    <property type="protein sequence ID" value="ENSLOCP00000012333.1"/>
    <property type="gene ID" value="ENSLOCG00000010081.1"/>
</dbReference>
<dbReference type="InterPro" id="IPR001579">
    <property type="entry name" value="Glyco_hydro_18_chit_AS"/>
</dbReference>
<dbReference type="PANTHER" id="PTHR46290">
    <property type="entry name" value="DI-N-ACETYLCHITOBIASE"/>
    <property type="match status" value="1"/>
</dbReference>
<dbReference type="InterPro" id="IPR029070">
    <property type="entry name" value="Chitinase_insertion_sf"/>
</dbReference>
<dbReference type="InterPro" id="IPR011583">
    <property type="entry name" value="Chitinase_II/V-like_cat"/>
</dbReference>
<evidence type="ECO:0000313" key="13">
    <source>
        <dbReference type="Ensembl" id="ENSLOCP00000012333.1"/>
    </source>
</evidence>
<dbReference type="SUPFAM" id="SSF51445">
    <property type="entry name" value="(Trans)glycosidases"/>
    <property type="match status" value="1"/>
</dbReference>
<keyword evidence="5" id="KW-0325">Glycoprotein</keyword>